<evidence type="ECO:0000256" key="1">
    <source>
        <dbReference type="ARBA" id="ARBA00004123"/>
    </source>
</evidence>
<gene>
    <name evidence="8" type="ORF">CSKR_108610</name>
</gene>
<evidence type="ECO:0000256" key="3">
    <source>
        <dbReference type="ARBA" id="ARBA00022737"/>
    </source>
</evidence>
<dbReference type="InterPro" id="IPR013087">
    <property type="entry name" value="Znf_C2H2_type"/>
</dbReference>
<evidence type="ECO:0000313" key="8">
    <source>
        <dbReference type="EMBL" id="KAG5442425.1"/>
    </source>
</evidence>
<dbReference type="EMBL" id="NIRI02000076">
    <property type="protein sequence ID" value="KAG5442425.1"/>
    <property type="molecule type" value="Genomic_DNA"/>
</dbReference>
<dbReference type="AlphaFoldDB" id="A0A419Q463"/>
<dbReference type="PANTHER" id="PTHR24394">
    <property type="entry name" value="ZINC FINGER PROTEIN"/>
    <property type="match status" value="1"/>
</dbReference>
<dbReference type="PROSITE" id="PS50157">
    <property type="entry name" value="ZINC_FINGER_C2H2_2"/>
    <property type="match status" value="3"/>
</dbReference>
<dbReference type="Proteomes" id="UP000286415">
    <property type="component" value="Unassembled WGS sequence"/>
</dbReference>
<dbReference type="GO" id="GO:0005694">
    <property type="term" value="C:chromosome"/>
    <property type="evidence" value="ECO:0007669"/>
    <property type="project" value="UniProtKB-ARBA"/>
</dbReference>
<feature type="domain" description="C2H2-type" evidence="7">
    <location>
        <begin position="76"/>
        <end position="103"/>
    </location>
</feature>
<dbReference type="InParanoid" id="A0A419Q463"/>
<keyword evidence="2" id="KW-0479">Metal-binding</keyword>
<evidence type="ECO:0000259" key="7">
    <source>
        <dbReference type="PROSITE" id="PS50157"/>
    </source>
</evidence>
<dbReference type="GO" id="GO:0008270">
    <property type="term" value="F:zinc ion binding"/>
    <property type="evidence" value="ECO:0007669"/>
    <property type="project" value="UniProtKB-KW"/>
</dbReference>
<keyword evidence="4" id="KW-0863">Zinc-finger</keyword>
<keyword evidence="5" id="KW-0862">Zinc</keyword>
<comment type="caution">
    <text evidence="8">The sequence shown here is derived from an EMBL/GenBank/DDBJ whole genome shotgun (WGS) entry which is preliminary data.</text>
</comment>
<dbReference type="InterPro" id="IPR036236">
    <property type="entry name" value="Znf_C2H2_sf"/>
</dbReference>
<evidence type="ECO:0000256" key="5">
    <source>
        <dbReference type="ARBA" id="ARBA00022833"/>
    </source>
</evidence>
<protein>
    <submittedName>
        <fullName evidence="8">Zinc finger C2H2 protein</fullName>
    </submittedName>
</protein>
<evidence type="ECO:0000313" key="9">
    <source>
        <dbReference type="Proteomes" id="UP000286415"/>
    </source>
</evidence>
<dbReference type="Gene3D" id="3.30.160.60">
    <property type="entry name" value="Classic Zinc Finger"/>
    <property type="match status" value="3"/>
</dbReference>
<proteinExistence type="predicted"/>
<dbReference type="GO" id="GO:0005634">
    <property type="term" value="C:nucleus"/>
    <property type="evidence" value="ECO:0007669"/>
    <property type="project" value="UniProtKB-SubCell"/>
</dbReference>
<dbReference type="PROSITE" id="PS00028">
    <property type="entry name" value="ZINC_FINGER_C2H2_1"/>
    <property type="match status" value="3"/>
</dbReference>
<name>A0A419Q463_CLOSI</name>
<evidence type="ECO:0000256" key="4">
    <source>
        <dbReference type="ARBA" id="ARBA00022771"/>
    </source>
</evidence>
<dbReference type="Pfam" id="PF00096">
    <property type="entry name" value="zf-C2H2"/>
    <property type="match status" value="2"/>
</dbReference>
<reference evidence="8 9" key="1">
    <citation type="journal article" date="2018" name="Biotechnol. Adv.">
        <title>Improved genomic resources and new bioinformatic workflow for the carcinogenic parasite Clonorchis sinensis: Biotechnological implications.</title>
        <authorList>
            <person name="Wang D."/>
            <person name="Korhonen P.K."/>
            <person name="Gasser R.B."/>
            <person name="Young N.D."/>
        </authorList>
    </citation>
    <scope>NUCLEOTIDE SEQUENCE [LARGE SCALE GENOMIC DNA]</scope>
    <source>
        <strain evidence="8">Cs-k2</strain>
    </source>
</reference>
<comment type="subcellular location">
    <subcellularLocation>
        <location evidence="1">Nucleus</location>
    </subcellularLocation>
</comment>
<dbReference type="GO" id="GO:0045893">
    <property type="term" value="P:positive regulation of DNA-templated transcription"/>
    <property type="evidence" value="ECO:0007669"/>
    <property type="project" value="UniProtKB-ARBA"/>
</dbReference>
<dbReference type="SUPFAM" id="SSF57667">
    <property type="entry name" value="beta-beta-alpha zinc fingers"/>
    <property type="match status" value="2"/>
</dbReference>
<evidence type="ECO:0000256" key="2">
    <source>
        <dbReference type="ARBA" id="ARBA00022723"/>
    </source>
</evidence>
<dbReference type="GO" id="GO:0000981">
    <property type="term" value="F:DNA-binding transcription factor activity, RNA polymerase II-specific"/>
    <property type="evidence" value="ECO:0007669"/>
    <property type="project" value="TreeGrafter"/>
</dbReference>
<keyword evidence="9" id="KW-1185">Reference proteome</keyword>
<feature type="domain" description="C2H2-type" evidence="7">
    <location>
        <begin position="151"/>
        <end position="178"/>
    </location>
</feature>
<dbReference type="STRING" id="79923.A0A419Q463"/>
<organism evidence="8 9">
    <name type="scientific">Clonorchis sinensis</name>
    <name type="common">Chinese liver fluke</name>
    <dbReference type="NCBI Taxonomy" id="79923"/>
    <lineage>
        <taxon>Eukaryota</taxon>
        <taxon>Metazoa</taxon>
        <taxon>Spiralia</taxon>
        <taxon>Lophotrochozoa</taxon>
        <taxon>Platyhelminthes</taxon>
        <taxon>Trematoda</taxon>
        <taxon>Digenea</taxon>
        <taxon>Opisthorchiida</taxon>
        <taxon>Opisthorchiata</taxon>
        <taxon>Opisthorchiidae</taxon>
        <taxon>Clonorchis</taxon>
    </lineage>
</organism>
<evidence type="ECO:0000256" key="6">
    <source>
        <dbReference type="ARBA" id="ARBA00023242"/>
    </source>
</evidence>
<dbReference type="FunFam" id="3.30.160.60:FF:001732">
    <property type="entry name" value="Zgc:162936"/>
    <property type="match status" value="1"/>
</dbReference>
<keyword evidence="6" id="KW-0539">Nucleus</keyword>
<accession>A0A419Q463</accession>
<sequence>MIPLVMLLITVHLGSGKKLSALNNLIDSYAPIDVNEYDPFRSADVGFTSKTSKYKLDTKKDIQMRSIKNSKVTKIYRCPECFRTFQYPSWFSQHIETHSRLRLHKCDFCPTLFKSNRGQKSHMIEQHWEHLVSSERKGTTGYSSLLKRRSHLCPRCGKRFCSRTAFDIHKGLHTGGRPYACGVCEYQFTTLSSLRRHKKQCH</sequence>
<keyword evidence="3" id="KW-0677">Repeat</keyword>
<dbReference type="SMART" id="SM00355">
    <property type="entry name" value="ZnF_C2H2"/>
    <property type="match status" value="4"/>
</dbReference>
<dbReference type="GO" id="GO:0043565">
    <property type="term" value="F:sequence-specific DNA binding"/>
    <property type="evidence" value="ECO:0007669"/>
    <property type="project" value="UniProtKB-ARBA"/>
</dbReference>
<reference evidence="8 9" key="2">
    <citation type="journal article" date="2021" name="Genomics">
        <title>High-quality reference genome for Clonorchis sinensis.</title>
        <authorList>
            <person name="Young N.D."/>
            <person name="Stroehlein A.J."/>
            <person name="Kinkar L."/>
            <person name="Wang T."/>
            <person name="Sohn W.M."/>
            <person name="Chang B.C.H."/>
            <person name="Kaur P."/>
            <person name="Weisz D."/>
            <person name="Dudchenko O."/>
            <person name="Aiden E.L."/>
            <person name="Korhonen P.K."/>
            <person name="Gasser R.B."/>
        </authorList>
    </citation>
    <scope>NUCLEOTIDE SEQUENCE [LARGE SCALE GENOMIC DNA]</scope>
    <source>
        <strain evidence="8">Cs-k2</strain>
    </source>
</reference>
<dbReference type="OrthoDB" id="3437960at2759"/>
<feature type="domain" description="C2H2-type" evidence="7">
    <location>
        <begin position="179"/>
        <end position="202"/>
    </location>
</feature>
<dbReference type="PANTHER" id="PTHR24394:SF44">
    <property type="entry name" value="ZINC FINGER PROTEIN 271-LIKE"/>
    <property type="match status" value="1"/>
</dbReference>